<dbReference type="AlphaFoldDB" id="A0A2M8GMF0"/>
<evidence type="ECO:0000313" key="2">
    <source>
        <dbReference type="Proteomes" id="UP000229370"/>
    </source>
</evidence>
<comment type="caution">
    <text evidence="1">The sequence shown here is derived from an EMBL/GenBank/DDBJ whole genome shotgun (WGS) entry which is preliminary data.</text>
</comment>
<evidence type="ECO:0000313" key="1">
    <source>
        <dbReference type="EMBL" id="PJC81737.1"/>
    </source>
</evidence>
<name>A0A2M8GMF0_9BACT</name>
<accession>A0A2M8GMF0</accession>
<proteinExistence type="predicted"/>
<dbReference type="Proteomes" id="UP000229370">
    <property type="component" value="Unassembled WGS sequence"/>
</dbReference>
<gene>
    <name evidence="1" type="ORF">CO007_03155</name>
</gene>
<dbReference type="EMBL" id="PFQK01000053">
    <property type="protein sequence ID" value="PJC81737.1"/>
    <property type="molecule type" value="Genomic_DNA"/>
</dbReference>
<protein>
    <submittedName>
        <fullName evidence="1">Uncharacterized protein</fullName>
    </submittedName>
</protein>
<organism evidence="1 2">
    <name type="scientific">Candidatus Roizmanbacteria bacterium CG_4_8_14_3_um_filter_36_10</name>
    <dbReference type="NCBI Taxonomy" id="1974834"/>
    <lineage>
        <taxon>Bacteria</taxon>
        <taxon>Candidatus Roizmaniibacteriota</taxon>
    </lineage>
</organism>
<sequence length="169" mass="18700">MAFKTEETGERFKNDSASTIQTYNTFGWWKTGAGDPCYGFGYHSQTGIVPSDSVKAGTKCAGAVGNVSDLGIMGLIQISQWEQDVSRKYSIETLPNNIDRRVLFDNTVIFAIITKNRVGNAAPDDCDDWPDDVVMLAAEKHHGSCEYNYGNGKAGNYCTEVLNLYKQYK</sequence>
<reference evidence="2" key="1">
    <citation type="submission" date="2017-09" db="EMBL/GenBank/DDBJ databases">
        <title>Depth-based differentiation of microbial function through sediment-hosted aquifers and enrichment of novel symbionts in the deep terrestrial subsurface.</title>
        <authorList>
            <person name="Probst A.J."/>
            <person name="Ladd B."/>
            <person name="Jarett J.K."/>
            <person name="Geller-Mcgrath D.E."/>
            <person name="Sieber C.M.K."/>
            <person name="Emerson J.B."/>
            <person name="Anantharaman K."/>
            <person name="Thomas B.C."/>
            <person name="Malmstrom R."/>
            <person name="Stieglmeier M."/>
            <person name="Klingl A."/>
            <person name="Woyke T."/>
            <person name="Ryan C.M."/>
            <person name="Banfield J.F."/>
        </authorList>
    </citation>
    <scope>NUCLEOTIDE SEQUENCE [LARGE SCALE GENOMIC DNA]</scope>
</reference>